<dbReference type="Pfam" id="PF07606">
    <property type="entry name" value="DUF1569"/>
    <property type="match status" value="1"/>
</dbReference>
<accession>A0A0C1FGJ5</accession>
<evidence type="ECO:0000313" key="1">
    <source>
        <dbReference type="EMBL" id="KIA92102.1"/>
    </source>
</evidence>
<dbReference type="EMBL" id="JSYN01000023">
    <property type="protein sequence ID" value="KIA92102.1"/>
    <property type="molecule type" value="Genomic_DNA"/>
</dbReference>
<dbReference type="AlphaFoldDB" id="A0A0C1FGJ5"/>
<evidence type="ECO:0000313" key="2">
    <source>
        <dbReference type="Proteomes" id="UP000031246"/>
    </source>
</evidence>
<protein>
    <recommendedName>
        <fullName evidence="3">DUF1569 domain-containing protein</fullName>
    </recommendedName>
</protein>
<sequence>MKTIFDQTVRNELTNRIGKLSSESKAEWGKMNVYQMTKHCNRWNNWVLGKEDYADYTYKQDFIGKIFGKWALKSNTKNDKPIGKNMPAGKAFTIKEIDGDVEAQKIKWIQLIADYEYFSNPGFVHDFFGKMSKTQIGTFAYKHFDHHLRQFGV</sequence>
<dbReference type="OrthoDB" id="2599194at2"/>
<name>A0A0C1FGJ5_9SPHI</name>
<dbReference type="InterPro" id="IPR011463">
    <property type="entry name" value="DUF1569"/>
</dbReference>
<gene>
    <name evidence="1" type="ORF">OC25_18650</name>
</gene>
<keyword evidence="2" id="KW-1185">Reference proteome</keyword>
<comment type="caution">
    <text evidence="1">The sequence shown here is derived from an EMBL/GenBank/DDBJ whole genome shotgun (WGS) entry which is preliminary data.</text>
</comment>
<dbReference type="RefSeq" id="WP_039479157.1">
    <property type="nucleotide sequence ID" value="NZ_JSYN01000023.1"/>
</dbReference>
<organism evidence="1 2">
    <name type="scientific">Pedobacter kyungheensis</name>
    <dbReference type="NCBI Taxonomy" id="1069985"/>
    <lineage>
        <taxon>Bacteria</taxon>
        <taxon>Pseudomonadati</taxon>
        <taxon>Bacteroidota</taxon>
        <taxon>Sphingobacteriia</taxon>
        <taxon>Sphingobacteriales</taxon>
        <taxon>Sphingobacteriaceae</taxon>
        <taxon>Pedobacter</taxon>
    </lineage>
</organism>
<evidence type="ECO:0008006" key="3">
    <source>
        <dbReference type="Google" id="ProtNLM"/>
    </source>
</evidence>
<dbReference type="Proteomes" id="UP000031246">
    <property type="component" value="Unassembled WGS sequence"/>
</dbReference>
<reference evidence="1 2" key="1">
    <citation type="submission" date="2014-10" db="EMBL/GenBank/DDBJ databases">
        <title>Pedobacter Kyungheensis.</title>
        <authorList>
            <person name="Anderson B.M."/>
            <person name="Newman J.D."/>
        </authorList>
    </citation>
    <scope>NUCLEOTIDE SEQUENCE [LARGE SCALE GENOMIC DNA]</scope>
    <source>
        <strain evidence="1 2">KACC 16221</strain>
    </source>
</reference>
<proteinExistence type="predicted"/>